<evidence type="ECO:0000256" key="3">
    <source>
        <dbReference type="ARBA" id="ARBA00023306"/>
    </source>
</evidence>
<dbReference type="SUPFAM" id="SSF47954">
    <property type="entry name" value="Cyclin-like"/>
    <property type="match status" value="2"/>
</dbReference>
<dbReference type="SMART" id="SM00385">
    <property type="entry name" value="CYCLIN"/>
    <property type="match status" value="1"/>
</dbReference>
<dbReference type="InterPro" id="IPR039361">
    <property type="entry name" value="Cyclin"/>
</dbReference>
<dbReference type="InterPro" id="IPR048258">
    <property type="entry name" value="Cyclins_cyclin-box"/>
</dbReference>
<dbReference type="InterPro" id="IPR006671">
    <property type="entry name" value="Cyclin_N"/>
</dbReference>
<dbReference type="OrthoDB" id="306099at2759"/>
<dbReference type="InterPro" id="IPR004367">
    <property type="entry name" value="Cyclin_C-dom"/>
</dbReference>
<keyword evidence="2 4" id="KW-0195">Cyclin</keyword>
<feature type="region of interest" description="Disordered" evidence="5">
    <location>
        <begin position="275"/>
        <end position="327"/>
    </location>
</feature>
<reference evidence="7" key="1">
    <citation type="journal article" date="2023" name="Science">
        <title>Genome structures resolve the early diversification of teleost fishes.</title>
        <authorList>
            <person name="Parey E."/>
            <person name="Louis A."/>
            <person name="Montfort J."/>
            <person name="Bouchez O."/>
            <person name="Roques C."/>
            <person name="Iampietro C."/>
            <person name="Lluch J."/>
            <person name="Castinel A."/>
            <person name="Donnadieu C."/>
            <person name="Desvignes T."/>
            <person name="Floi Bucao C."/>
            <person name="Jouanno E."/>
            <person name="Wen M."/>
            <person name="Mejri S."/>
            <person name="Dirks R."/>
            <person name="Jansen H."/>
            <person name="Henkel C."/>
            <person name="Chen W.J."/>
            <person name="Zahm M."/>
            <person name="Cabau C."/>
            <person name="Klopp C."/>
            <person name="Thompson A.W."/>
            <person name="Robinson-Rechavi M."/>
            <person name="Braasch I."/>
            <person name="Lecointre G."/>
            <person name="Bobe J."/>
            <person name="Postlethwait J.H."/>
            <person name="Berthelot C."/>
            <person name="Roest Crollius H."/>
            <person name="Guiguen Y."/>
        </authorList>
    </citation>
    <scope>NUCLEOTIDE SEQUENCE</scope>
    <source>
        <strain evidence="7">Concon-B</strain>
    </source>
</reference>
<dbReference type="FunFam" id="1.10.472.10:FF:000003">
    <property type="entry name" value="G1/S-specific cyclin-D2"/>
    <property type="match status" value="1"/>
</dbReference>
<organism evidence="7 8">
    <name type="scientific">Conger conger</name>
    <name type="common">Conger eel</name>
    <name type="synonym">Muraena conger</name>
    <dbReference type="NCBI Taxonomy" id="82655"/>
    <lineage>
        <taxon>Eukaryota</taxon>
        <taxon>Metazoa</taxon>
        <taxon>Chordata</taxon>
        <taxon>Craniata</taxon>
        <taxon>Vertebrata</taxon>
        <taxon>Euteleostomi</taxon>
        <taxon>Actinopterygii</taxon>
        <taxon>Neopterygii</taxon>
        <taxon>Teleostei</taxon>
        <taxon>Anguilliformes</taxon>
        <taxon>Congridae</taxon>
        <taxon>Conger</taxon>
    </lineage>
</organism>
<feature type="domain" description="Cyclin-like" evidence="6">
    <location>
        <begin position="76"/>
        <end position="160"/>
    </location>
</feature>
<dbReference type="Pfam" id="PF00134">
    <property type="entry name" value="Cyclin_N"/>
    <property type="match status" value="1"/>
</dbReference>
<comment type="similarity">
    <text evidence="4">Belongs to the cyclin family.</text>
</comment>
<dbReference type="CDD" id="cd20516">
    <property type="entry name" value="CYCLIN_CCND_rpt2"/>
    <property type="match status" value="1"/>
</dbReference>
<dbReference type="EMBL" id="JAFJMO010000013">
    <property type="protein sequence ID" value="KAJ8258823.1"/>
    <property type="molecule type" value="Genomic_DNA"/>
</dbReference>
<dbReference type="InterPro" id="IPR013763">
    <property type="entry name" value="Cyclin-like_dom"/>
</dbReference>
<dbReference type="GO" id="GO:0051301">
    <property type="term" value="P:cell division"/>
    <property type="evidence" value="ECO:0007669"/>
    <property type="project" value="UniProtKB-KW"/>
</dbReference>
<evidence type="ECO:0000256" key="5">
    <source>
        <dbReference type="SAM" id="MobiDB-lite"/>
    </source>
</evidence>
<evidence type="ECO:0000256" key="2">
    <source>
        <dbReference type="ARBA" id="ARBA00023127"/>
    </source>
</evidence>
<evidence type="ECO:0000313" key="8">
    <source>
        <dbReference type="Proteomes" id="UP001152803"/>
    </source>
</evidence>
<evidence type="ECO:0000256" key="4">
    <source>
        <dbReference type="RuleBase" id="RU000383"/>
    </source>
</evidence>
<protein>
    <recommendedName>
        <fullName evidence="6">Cyclin-like domain-containing protein</fullName>
    </recommendedName>
</protein>
<dbReference type="Pfam" id="PF02984">
    <property type="entry name" value="Cyclin_C"/>
    <property type="match status" value="1"/>
</dbReference>
<dbReference type="InterPro" id="IPR036915">
    <property type="entry name" value="Cyclin-like_sf"/>
</dbReference>
<dbReference type="PROSITE" id="PS00292">
    <property type="entry name" value="CYCLINS"/>
    <property type="match status" value="1"/>
</dbReference>
<keyword evidence="3" id="KW-0131">Cell cycle</keyword>
<accession>A0A9Q1HSQ3</accession>
<dbReference type="Gene3D" id="1.10.472.10">
    <property type="entry name" value="Cyclin-like"/>
    <property type="match status" value="2"/>
</dbReference>
<name>A0A9Q1HSQ3_CONCO</name>
<feature type="compositionally biased region" description="Low complexity" evidence="5">
    <location>
        <begin position="309"/>
        <end position="327"/>
    </location>
</feature>
<gene>
    <name evidence="7" type="ORF">COCON_G00178350</name>
</gene>
<evidence type="ECO:0000259" key="6">
    <source>
        <dbReference type="SMART" id="SM00385"/>
    </source>
</evidence>
<dbReference type="AlphaFoldDB" id="A0A9Q1HSQ3"/>
<keyword evidence="1" id="KW-0132">Cell division</keyword>
<evidence type="ECO:0000313" key="7">
    <source>
        <dbReference type="EMBL" id="KAJ8258823.1"/>
    </source>
</evidence>
<keyword evidence="8" id="KW-1185">Reference proteome</keyword>
<comment type="caution">
    <text evidence="7">The sequence shown here is derived from an EMBL/GenBank/DDBJ whole genome shotgun (WGS) entry which is preliminary data.</text>
</comment>
<sequence>MELMCLEDGRFKSTPINCPAPRLSAVIRACCDPSLIEDSRTLQNLLALEKRHWAPQPYFGRIQTDIQPYMRRILAVWMLQVCEEQKCEEEVFPLAIHYLDRYLGHFPVPRTHLQLLGTVCMFLASKLRETVHLGASKLCIYTDNAITVSDLLQWELVVVSRLGWDLASVLPSDFLEPIVKSLPIMPFSLHMLRKHTHSYVALAATESKFSVFLPSTLASACVLAAVRRLKILDAPLSCTSLMELLADFLDSDVGLLRSCLEQLEVMLEHSLPPCSTAGGASSPETPVSGIQGVPQWACTPTDIQDVQFSPQGRSPSRSGSSDRSPSK</sequence>
<evidence type="ECO:0000256" key="1">
    <source>
        <dbReference type="ARBA" id="ARBA00022618"/>
    </source>
</evidence>
<proteinExistence type="inferred from homology"/>
<dbReference type="PANTHER" id="PTHR10177">
    <property type="entry name" value="CYCLINS"/>
    <property type="match status" value="1"/>
</dbReference>
<dbReference type="Proteomes" id="UP001152803">
    <property type="component" value="Unassembled WGS sequence"/>
</dbReference>